<evidence type="ECO:0000256" key="5">
    <source>
        <dbReference type="ARBA" id="ARBA00022856"/>
    </source>
</evidence>
<dbReference type="InterPro" id="IPR004813">
    <property type="entry name" value="OPT"/>
</dbReference>
<evidence type="ECO:0000256" key="2">
    <source>
        <dbReference type="ARBA" id="ARBA00008807"/>
    </source>
</evidence>
<dbReference type="EMBL" id="QGML01003035">
    <property type="protein sequence ID" value="TVY86834.1"/>
    <property type="molecule type" value="Genomic_DNA"/>
</dbReference>
<keyword evidence="11" id="KW-1185">Reference proteome</keyword>
<dbReference type="GO" id="GO:0035673">
    <property type="term" value="F:oligopeptide transmembrane transporter activity"/>
    <property type="evidence" value="ECO:0007669"/>
    <property type="project" value="InterPro"/>
</dbReference>
<feature type="transmembrane region" description="Helical" evidence="9">
    <location>
        <begin position="291"/>
        <end position="310"/>
    </location>
</feature>
<evidence type="ECO:0000313" key="11">
    <source>
        <dbReference type="Proteomes" id="UP000315522"/>
    </source>
</evidence>
<dbReference type="GO" id="GO:0015031">
    <property type="term" value="P:protein transport"/>
    <property type="evidence" value="ECO:0007669"/>
    <property type="project" value="UniProtKB-KW"/>
</dbReference>
<keyword evidence="8 9" id="KW-0472">Membrane</keyword>
<evidence type="ECO:0000313" key="10">
    <source>
        <dbReference type="EMBL" id="TVY86834.1"/>
    </source>
</evidence>
<keyword evidence="5" id="KW-0571">Peptide transport</keyword>
<feature type="transmembrane region" description="Helical" evidence="9">
    <location>
        <begin position="363"/>
        <end position="386"/>
    </location>
</feature>
<evidence type="ECO:0000256" key="8">
    <source>
        <dbReference type="ARBA" id="ARBA00023136"/>
    </source>
</evidence>
<keyword evidence="7 9" id="KW-1133">Transmembrane helix</keyword>
<comment type="caution">
    <text evidence="10">The sequence shown here is derived from an EMBL/GenBank/DDBJ whole genome shotgun (WGS) entry which is preliminary data.</text>
</comment>
<feature type="transmembrane region" description="Helical" evidence="9">
    <location>
        <begin position="79"/>
        <end position="101"/>
    </location>
</feature>
<comment type="similarity">
    <text evidence="2">Belongs to the oligopeptide OPT transporter family.</text>
</comment>
<gene>
    <name evidence="10" type="primary">isp4_0</name>
    <name evidence="10" type="ORF">LAWI1_G005511</name>
</gene>
<dbReference type="Pfam" id="PF03169">
    <property type="entry name" value="OPT"/>
    <property type="match status" value="2"/>
</dbReference>
<feature type="transmembrane region" description="Helical" evidence="9">
    <location>
        <begin position="113"/>
        <end position="132"/>
    </location>
</feature>
<keyword evidence="6" id="KW-0653">Protein transport</keyword>
<dbReference type="AlphaFoldDB" id="A0A559M1K2"/>
<evidence type="ECO:0000256" key="6">
    <source>
        <dbReference type="ARBA" id="ARBA00022927"/>
    </source>
</evidence>
<evidence type="ECO:0000256" key="9">
    <source>
        <dbReference type="SAM" id="Phobius"/>
    </source>
</evidence>
<dbReference type="Proteomes" id="UP000315522">
    <property type="component" value="Unassembled WGS sequence"/>
</dbReference>
<proteinExistence type="inferred from homology"/>
<comment type="subcellular location">
    <subcellularLocation>
        <location evidence="1">Membrane</location>
        <topology evidence="1">Multi-pass membrane protein</topology>
    </subcellularLocation>
</comment>
<feature type="transmembrane region" description="Helical" evidence="9">
    <location>
        <begin position="180"/>
        <end position="206"/>
    </location>
</feature>
<feature type="transmembrane region" description="Helical" evidence="9">
    <location>
        <begin position="322"/>
        <end position="343"/>
    </location>
</feature>
<accession>A0A559M1K2</accession>
<feature type="transmembrane region" description="Helical" evidence="9">
    <location>
        <begin position="37"/>
        <end position="59"/>
    </location>
</feature>
<dbReference type="PANTHER" id="PTHR22601">
    <property type="entry name" value="ISP4 LIKE PROTEIN"/>
    <property type="match status" value="1"/>
</dbReference>
<protein>
    <submittedName>
        <fullName evidence="10">Sexual differentiation process protein</fullName>
    </submittedName>
</protein>
<keyword evidence="4 9" id="KW-0812">Transmembrane</keyword>
<evidence type="ECO:0000256" key="3">
    <source>
        <dbReference type="ARBA" id="ARBA00022448"/>
    </source>
</evidence>
<dbReference type="GO" id="GO:0016020">
    <property type="term" value="C:membrane"/>
    <property type="evidence" value="ECO:0007669"/>
    <property type="project" value="UniProtKB-SubCell"/>
</dbReference>
<reference evidence="10 11" key="1">
    <citation type="submission" date="2018-05" db="EMBL/GenBank/DDBJ databases">
        <title>Genome sequencing and assembly of the regulated plant pathogen Lachnellula willkommii and related sister species for the development of diagnostic species identification markers.</title>
        <authorList>
            <person name="Giroux E."/>
            <person name="Bilodeau G."/>
        </authorList>
    </citation>
    <scope>NUCLEOTIDE SEQUENCE [LARGE SCALE GENOMIC DNA]</scope>
    <source>
        <strain evidence="10 11">CBS 172.35</strain>
    </source>
</reference>
<evidence type="ECO:0000256" key="4">
    <source>
        <dbReference type="ARBA" id="ARBA00022692"/>
    </source>
</evidence>
<evidence type="ECO:0000256" key="7">
    <source>
        <dbReference type="ARBA" id="ARBA00022989"/>
    </source>
</evidence>
<feature type="transmembrane region" description="Helical" evidence="9">
    <location>
        <begin position="239"/>
        <end position="259"/>
    </location>
</feature>
<name>A0A559M1K2_9HELO</name>
<evidence type="ECO:0000256" key="1">
    <source>
        <dbReference type="ARBA" id="ARBA00004141"/>
    </source>
</evidence>
<keyword evidence="3" id="KW-0813">Transport</keyword>
<sequence>MVWPGQLSNTSLLWALHDKSRSNPAKSSGWSVSRYRYFVYVMVGSFAWYWIPGVLWQGLSVFAFVTWIKPNNVVLNQLFGGFTGLSLIPLTFDFTYVSGYLLDPLLAPAHAHFNTLIGLTVFMIISAIGISYTGSLYSEYLPINTSSIFDNTGGFYDVKKILTPEHTFDFEKYKAYSPMFLAPCFFLNYGLSFASLTAAFVHVGIFHGKEIWYRFRAARDQEPDIHMKMMKKYPEAPDWWYWILLLVSLAFGLATVLGYSSQLPLSLPWVKRVIGPARMFGPGSIYSAIQYYWLLGALLPVLFYILIRFFPRSPARLLNAPVMLGAMAWLPPATPLSFSSWVIVGLTFNYWIKRRWPGWWQHYNYLTAAGLDSGLVISTIIIFFAITLPNVTIPQWWGNVNVYETTDYLYTAVRKIPADGETFGPAVW</sequence>
<organism evidence="10 11">
    <name type="scientific">Lachnellula willkommii</name>
    <dbReference type="NCBI Taxonomy" id="215461"/>
    <lineage>
        <taxon>Eukaryota</taxon>
        <taxon>Fungi</taxon>
        <taxon>Dikarya</taxon>
        <taxon>Ascomycota</taxon>
        <taxon>Pezizomycotina</taxon>
        <taxon>Leotiomycetes</taxon>
        <taxon>Helotiales</taxon>
        <taxon>Lachnaceae</taxon>
        <taxon>Lachnellula</taxon>
    </lineage>
</organism>
<dbReference type="InterPro" id="IPR004648">
    <property type="entry name" value="Oligpept_transpt"/>
</dbReference>